<evidence type="ECO:0000256" key="6">
    <source>
        <dbReference type="ARBA" id="ARBA00023125"/>
    </source>
</evidence>
<dbReference type="InterPro" id="IPR036397">
    <property type="entry name" value="RNaseH_sf"/>
</dbReference>
<dbReference type="InterPro" id="IPR001650">
    <property type="entry name" value="Helicase_C-like"/>
</dbReference>
<evidence type="ECO:0000259" key="9">
    <source>
        <dbReference type="PROSITE" id="PS51192"/>
    </source>
</evidence>
<dbReference type="InterPro" id="IPR045562">
    <property type="entry name" value="RecG_dom3_C"/>
</dbReference>
<keyword evidence="6" id="KW-0238">DNA-binding</keyword>
<evidence type="ECO:0008006" key="13">
    <source>
        <dbReference type="Google" id="ProtNLM"/>
    </source>
</evidence>
<evidence type="ECO:0000256" key="7">
    <source>
        <dbReference type="ARBA" id="ARBA00023204"/>
    </source>
</evidence>
<feature type="domain" description="Helicase C-terminal" evidence="10">
    <location>
        <begin position="1111"/>
        <end position="1274"/>
    </location>
</feature>
<dbReference type="EMBL" id="SIDB01000001">
    <property type="protein sequence ID" value="KAI3438327.1"/>
    <property type="molecule type" value="Genomic_DNA"/>
</dbReference>
<feature type="domain" description="Helicase ATP-binding" evidence="9">
    <location>
        <begin position="915"/>
        <end position="1090"/>
    </location>
</feature>
<comment type="caution">
    <text evidence="11">The sequence shown here is derived from an EMBL/GenBank/DDBJ whole genome shotgun (WGS) entry which is preliminary data.</text>
</comment>
<dbReference type="Pfam" id="PF00270">
    <property type="entry name" value="DEAD"/>
    <property type="match status" value="1"/>
</dbReference>
<evidence type="ECO:0000313" key="12">
    <source>
        <dbReference type="Proteomes" id="UP001055712"/>
    </source>
</evidence>
<dbReference type="SMART" id="SM00487">
    <property type="entry name" value="DEXDc"/>
    <property type="match status" value="1"/>
</dbReference>
<dbReference type="SMART" id="SM00479">
    <property type="entry name" value="EXOIII"/>
    <property type="match status" value="1"/>
</dbReference>
<feature type="region of interest" description="Disordered" evidence="8">
    <location>
        <begin position="493"/>
        <end position="512"/>
    </location>
</feature>
<keyword evidence="2" id="KW-0227">DNA damage</keyword>
<evidence type="ECO:0000256" key="3">
    <source>
        <dbReference type="ARBA" id="ARBA00022801"/>
    </source>
</evidence>
<evidence type="ECO:0000256" key="5">
    <source>
        <dbReference type="ARBA" id="ARBA00022840"/>
    </source>
</evidence>
<evidence type="ECO:0000313" key="11">
    <source>
        <dbReference type="EMBL" id="KAI3438327.1"/>
    </source>
</evidence>
<dbReference type="SUPFAM" id="SSF53098">
    <property type="entry name" value="Ribonuclease H-like"/>
    <property type="match status" value="1"/>
</dbReference>
<dbReference type="Gene3D" id="3.40.50.300">
    <property type="entry name" value="P-loop containing nucleotide triphosphate hydrolases"/>
    <property type="match status" value="2"/>
</dbReference>
<evidence type="ECO:0000259" key="10">
    <source>
        <dbReference type="PROSITE" id="PS51194"/>
    </source>
</evidence>
<evidence type="ECO:0000256" key="4">
    <source>
        <dbReference type="ARBA" id="ARBA00022806"/>
    </source>
</evidence>
<evidence type="ECO:0000256" key="1">
    <source>
        <dbReference type="ARBA" id="ARBA00022741"/>
    </source>
</evidence>
<dbReference type="InterPro" id="IPR014001">
    <property type="entry name" value="Helicase_ATP-bd"/>
</dbReference>
<dbReference type="SMART" id="SM00490">
    <property type="entry name" value="HELICc"/>
    <property type="match status" value="1"/>
</dbReference>
<dbReference type="GO" id="GO:0005524">
    <property type="term" value="F:ATP binding"/>
    <property type="evidence" value="ECO:0007669"/>
    <property type="project" value="UniProtKB-KW"/>
</dbReference>
<sequence>MLLPFNAGRTAAIAARRLAGTAVPGGPLERLHISIQYEARLDYSNAQGRSEAFDVFLQNELAKLQRGGQLPPTVANKALEEARHYRNMPPEKRQQFCTTLEALLNSVQHSTGGGPAPAAAISASLPLPYAPTRPRSRASRHSAVQAVHPVTVQPQQPQQAPPPPPPPPQQAPAPPLPSIPVAATQQTAEPAPTQQLETNGTVNGAPAANAAFGLQQDVLQAAVAATGREQGRDTLAGGGGLAAGLQGMEEWDLSLEQQQQRPFQPPDPSHLLRAVPVIFDLETSDRLPKGRVAEVGALAVGSGETFRQYVSLPPGVRMEAGAAEITGLSTEFLARHPPFEEVYPSFLAFLRRQVQAAGPGAYLLLVGHNIRVFDIKVLASQAAASGLPTLRHARFLDTVFLARALFPGSGAEGDPSLPPNKSLAGLYTFFAGRAPHKSHGALEDCDSNRLVLEQLLLRMPDVPEGGIEALAHAAAWAPGKSWCGWAGDVGSSATGPKQAVPRRKVVSPTSPTTTARSMIDALIAGPAAVADLQPHLDLPDPLLEGELGVGEEGSSADRWSRVRALQQGWRAVQEDAQLRQSFLSTPLAELRSTVSFTPRQQDLLQGSGITTLAELLHCFPSRLITSQPGRLPEESDADPVVTLAVRCTRKPYVQQGKGGCFLRASYQVVHPSLAGLDPAWLPPHAYQDTDCNLEVFEFRKLFGPAHRVRWVLQKMADELEAAAGPGSGGVLVLSGPVKLQTSGPYAKPGTWQFEANKWQVLGAEEARAAFCQPHSSAQMRVVHRSRPDLPPKSFASLVAKGLKAAQDGEDKGQLQDPLPEWMRQQYGLQPLLPALRGMHSPGSEEELEGSRQRLAFQELLALQLKLMVQRNMAWEGDGGGGVQVGGSRLLDLCRESLPFELTEGQAAALDDILRQMESWPPMQCLLQGDVGCGKTVVAFLALLAAVGSGHQGAIMAPTEILADQHFRNLQALVQAVNRQAGLTQEPGFRQPRIALVTGTVRGKARALVDEGLARGDIDIAVGTHALISDSTQFACLGLAVVDEQHKFGVEQRGRLLAKASPAPHILHMTATPIPRTQALIDHGNMTQALIQELPAGRSPVITHMLEDGSPERLHMYQHIREEMGRGHGIYIVCPFVETSDKMAEVKAATSELDRLVAEGVFEAQDCGLLHGQMPPEDKDAVLRRFKAGQVKVLVSTTVVEVGVDVPQATVMVIEHAERFGFAQLHQLRGRVGRSHRQSCCYLVYSADAGPGVKRKMKVLVNCNNGFTVAECDLELRGAGEVLGRRQSGRDVKSSFKVAQIPADRELLERARQAATTLLQREPDPRQWPAELRAMLADESLLQLDTLDVDTHQPQPLTASQL</sequence>
<dbReference type="Proteomes" id="UP001055712">
    <property type="component" value="Unassembled WGS sequence"/>
</dbReference>
<dbReference type="Gene3D" id="3.30.420.10">
    <property type="entry name" value="Ribonuclease H-like superfamily/Ribonuclease H"/>
    <property type="match status" value="1"/>
</dbReference>
<dbReference type="Pfam" id="PF00929">
    <property type="entry name" value="RNase_T"/>
    <property type="match status" value="1"/>
</dbReference>
<name>A0A9D4TYY0_CHLVU</name>
<keyword evidence="7" id="KW-0234">DNA repair</keyword>
<feature type="compositionally biased region" description="Pro residues" evidence="8">
    <location>
        <begin position="159"/>
        <end position="178"/>
    </location>
</feature>
<dbReference type="CDD" id="cd06127">
    <property type="entry name" value="DEDDh"/>
    <property type="match status" value="1"/>
</dbReference>
<protein>
    <recommendedName>
        <fullName evidence="13">DNA helicase</fullName>
    </recommendedName>
</protein>
<dbReference type="OrthoDB" id="416741at2759"/>
<keyword evidence="3" id="KW-0378">Hydrolase</keyword>
<dbReference type="PROSITE" id="PS51194">
    <property type="entry name" value="HELICASE_CTER"/>
    <property type="match status" value="1"/>
</dbReference>
<dbReference type="GO" id="GO:0003678">
    <property type="term" value="F:DNA helicase activity"/>
    <property type="evidence" value="ECO:0007669"/>
    <property type="project" value="TreeGrafter"/>
</dbReference>
<proteinExistence type="predicted"/>
<dbReference type="PANTHER" id="PTHR47964">
    <property type="entry name" value="ATP-DEPENDENT DNA HELICASE HOMOLOG RECG, CHLOROPLASTIC"/>
    <property type="match status" value="1"/>
</dbReference>
<dbReference type="InterPro" id="IPR013520">
    <property type="entry name" value="Ribonucl_H"/>
</dbReference>
<dbReference type="GO" id="GO:0006281">
    <property type="term" value="P:DNA repair"/>
    <property type="evidence" value="ECO:0007669"/>
    <property type="project" value="UniProtKB-KW"/>
</dbReference>
<feature type="region of interest" description="Disordered" evidence="8">
    <location>
        <begin position="151"/>
        <end position="179"/>
    </location>
</feature>
<organism evidence="11 12">
    <name type="scientific">Chlorella vulgaris</name>
    <name type="common">Green alga</name>
    <dbReference type="NCBI Taxonomy" id="3077"/>
    <lineage>
        <taxon>Eukaryota</taxon>
        <taxon>Viridiplantae</taxon>
        <taxon>Chlorophyta</taxon>
        <taxon>core chlorophytes</taxon>
        <taxon>Trebouxiophyceae</taxon>
        <taxon>Chlorellales</taxon>
        <taxon>Chlorellaceae</taxon>
        <taxon>Chlorella clade</taxon>
        <taxon>Chlorella</taxon>
    </lineage>
</organism>
<dbReference type="PANTHER" id="PTHR47964:SF1">
    <property type="entry name" value="ATP-DEPENDENT DNA HELICASE HOMOLOG RECG, CHLOROPLASTIC"/>
    <property type="match status" value="1"/>
</dbReference>
<keyword evidence="4" id="KW-0347">Helicase</keyword>
<dbReference type="InterPro" id="IPR027417">
    <property type="entry name" value="P-loop_NTPase"/>
</dbReference>
<accession>A0A9D4TYY0</accession>
<dbReference type="GO" id="GO:0003677">
    <property type="term" value="F:DNA binding"/>
    <property type="evidence" value="ECO:0007669"/>
    <property type="project" value="UniProtKB-KW"/>
</dbReference>
<gene>
    <name evidence="11" type="ORF">D9Q98_000761</name>
</gene>
<evidence type="ECO:0000256" key="8">
    <source>
        <dbReference type="SAM" id="MobiDB-lite"/>
    </source>
</evidence>
<dbReference type="InterPro" id="IPR011545">
    <property type="entry name" value="DEAD/DEAH_box_helicase_dom"/>
</dbReference>
<keyword evidence="1" id="KW-0547">Nucleotide-binding</keyword>
<keyword evidence="5" id="KW-0067">ATP-binding</keyword>
<reference evidence="11" key="2">
    <citation type="submission" date="2020-11" db="EMBL/GenBank/DDBJ databases">
        <authorList>
            <person name="Cecchin M."/>
            <person name="Marcolungo L."/>
            <person name="Rossato M."/>
            <person name="Girolomoni L."/>
            <person name="Cosentino E."/>
            <person name="Cuine S."/>
            <person name="Li-Beisson Y."/>
            <person name="Delledonne M."/>
            <person name="Ballottari M."/>
        </authorList>
    </citation>
    <scope>NUCLEOTIDE SEQUENCE</scope>
    <source>
        <strain evidence="11">211/11P</strain>
        <tissue evidence="11">Whole cell</tissue>
    </source>
</reference>
<keyword evidence="12" id="KW-1185">Reference proteome</keyword>
<dbReference type="InterPro" id="IPR047112">
    <property type="entry name" value="RecG/Mfd"/>
</dbReference>
<dbReference type="SUPFAM" id="SSF52540">
    <property type="entry name" value="P-loop containing nucleoside triphosphate hydrolases"/>
    <property type="match status" value="1"/>
</dbReference>
<dbReference type="InterPro" id="IPR012337">
    <property type="entry name" value="RNaseH-like_sf"/>
</dbReference>
<dbReference type="Pfam" id="PF00271">
    <property type="entry name" value="Helicase_C"/>
    <property type="match status" value="1"/>
</dbReference>
<reference evidence="11" key="1">
    <citation type="journal article" date="2019" name="Plant J.">
        <title>Chlorella vulgaris genome assembly and annotation reveals the molecular basis for metabolic acclimation to high light conditions.</title>
        <authorList>
            <person name="Cecchin M."/>
            <person name="Marcolungo L."/>
            <person name="Rossato M."/>
            <person name="Girolomoni L."/>
            <person name="Cosentino E."/>
            <person name="Cuine S."/>
            <person name="Li-Beisson Y."/>
            <person name="Delledonne M."/>
            <person name="Ballottari M."/>
        </authorList>
    </citation>
    <scope>NUCLEOTIDE SEQUENCE</scope>
    <source>
        <strain evidence="11">211/11P</strain>
    </source>
</reference>
<dbReference type="GO" id="GO:0016787">
    <property type="term" value="F:hydrolase activity"/>
    <property type="evidence" value="ECO:0007669"/>
    <property type="project" value="UniProtKB-KW"/>
</dbReference>
<dbReference type="PROSITE" id="PS51192">
    <property type="entry name" value="HELICASE_ATP_BIND_1"/>
    <property type="match status" value="1"/>
</dbReference>
<dbReference type="Pfam" id="PF19833">
    <property type="entry name" value="RecG_dom3_C"/>
    <property type="match status" value="1"/>
</dbReference>
<evidence type="ECO:0000256" key="2">
    <source>
        <dbReference type="ARBA" id="ARBA00022763"/>
    </source>
</evidence>